<gene>
    <name evidence="1" type="ORF">ABVT11_02725</name>
</gene>
<comment type="caution">
    <text evidence="1">The sequence shown here is derived from an EMBL/GenBank/DDBJ whole genome shotgun (WGS) entry which is preliminary data.</text>
</comment>
<evidence type="ECO:0000313" key="1">
    <source>
        <dbReference type="EMBL" id="MET1488727.1"/>
    </source>
</evidence>
<dbReference type="RefSeq" id="WP_345927102.1">
    <property type="nucleotide sequence ID" value="NZ_JBDIVF010000003.1"/>
</dbReference>
<protein>
    <recommendedName>
        <fullName evidence="3">Tetratricopeptide repeat protein</fullName>
    </recommendedName>
</protein>
<proteinExistence type="predicted"/>
<evidence type="ECO:0008006" key="3">
    <source>
        <dbReference type="Google" id="ProtNLM"/>
    </source>
</evidence>
<keyword evidence="2" id="KW-1185">Reference proteome</keyword>
<sequence>MNLFTGESSDAFFGGEVPPLVRRLLDQARTAAPHEMESLLWTAQVSAPECLPIYYLLYKFHARLRQYEQAERAALKGVSVAARQAALRDDWRAVAAGDADFAAPGPARFWLFSLKALAFIYLRSHRADASRELVEKLRELDPDQGLGGEVIAALLQGSDNAR</sequence>
<dbReference type="EMBL" id="JBEWLZ010000001">
    <property type="protein sequence ID" value="MET1488727.1"/>
    <property type="molecule type" value="Genomic_DNA"/>
</dbReference>
<reference evidence="1 2" key="1">
    <citation type="submission" date="2024-07" db="EMBL/GenBank/DDBJ databases">
        <title>Uliginosibacterium paludis KCTC:42655.</title>
        <authorList>
            <person name="Kim M.K."/>
        </authorList>
    </citation>
    <scope>NUCLEOTIDE SEQUENCE [LARGE SCALE GENOMIC DNA]</scope>
    <source>
        <strain evidence="1 2">KCTC 42655</strain>
    </source>
</reference>
<dbReference type="Proteomes" id="UP001548590">
    <property type="component" value="Unassembled WGS sequence"/>
</dbReference>
<accession>A0ABV2CLQ9</accession>
<organism evidence="1 2">
    <name type="scientific">Uliginosibacterium paludis</name>
    <dbReference type="NCBI Taxonomy" id="1615952"/>
    <lineage>
        <taxon>Bacteria</taxon>
        <taxon>Pseudomonadati</taxon>
        <taxon>Pseudomonadota</taxon>
        <taxon>Betaproteobacteria</taxon>
        <taxon>Rhodocyclales</taxon>
        <taxon>Zoogloeaceae</taxon>
        <taxon>Uliginosibacterium</taxon>
    </lineage>
</organism>
<evidence type="ECO:0000313" key="2">
    <source>
        <dbReference type="Proteomes" id="UP001548590"/>
    </source>
</evidence>
<name>A0ABV2CLQ9_9RHOO</name>